<dbReference type="ChiTaRS" id="HACE1">
    <property type="organism name" value="human"/>
</dbReference>
<accession>L8E8L5</accession>
<organism evidence="1">
    <name type="scientific">Homo sapiens</name>
    <name type="common">Human</name>
    <dbReference type="NCBI Taxonomy" id="9606"/>
    <lineage>
        <taxon>Eukaryota</taxon>
        <taxon>Metazoa</taxon>
        <taxon>Chordata</taxon>
        <taxon>Craniata</taxon>
        <taxon>Vertebrata</taxon>
        <taxon>Euteleostomi</taxon>
        <taxon>Mammalia</taxon>
        <taxon>Eutheria</taxon>
        <taxon>Euarchontoglires</taxon>
        <taxon>Primates</taxon>
        <taxon>Haplorrhini</taxon>
        <taxon>Catarrhini</taxon>
        <taxon>Hominidae</taxon>
        <taxon>Homo</taxon>
    </lineage>
</organism>
<gene>
    <name evidence="1" type="primary">HACE1</name>
</gene>
<dbReference type="EMBL" id="HF584148">
    <property type="protein sequence ID" value="CCQ43645.1"/>
    <property type="molecule type" value="Genomic_DNA"/>
</dbReference>
<reference evidence="1" key="1">
    <citation type="journal article" date="2013" name="PLoS ONE">
        <title>Direct detection of alternative open reading frames translation products in human significantly expands the proteome.</title>
        <authorList>
            <person name="Vanderperre B."/>
            <person name="Lucier J.-F."/>
            <person name="Motard J."/>
            <person name="Tremblay G."/>
            <person name="Vanderperre S."/>
            <person name="Wisztorski M."/>
            <person name="Salzet M."/>
            <person name="Boisvert F.-M."/>
            <person name="Roucou X."/>
        </authorList>
    </citation>
    <scope>NUCLEOTIDE SEQUENCE</scope>
</reference>
<sequence>MGGQNYSMTLCSMSVMLMLRMPWGRQHCMLPARTVTRRQCSAC</sequence>
<protein>
    <submittedName>
        <fullName evidence="1">Alternative protein HACE1</fullName>
    </submittedName>
</protein>
<dbReference type="OrthoDB" id="8068875at2759"/>
<proteinExistence type="predicted"/>
<dbReference type="AlphaFoldDB" id="L8E8L5"/>
<name>L8E8L5_HUMAN</name>
<evidence type="ECO:0000313" key="1">
    <source>
        <dbReference type="EMBL" id="CCQ43645.1"/>
    </source>
</evidence>